<dbReference type="AlphaFoldDB" id="A0A9Q1EQK3"/>
<gene>
    <name evidence="1" type="ORF">SKAU_G00305900</name>
</gene>
<proteinExistence type="predicted"/>
<protein>
    <submittedName>
        <fullName evidence="1">Uncharacterized protein</fullName>
    </submittedName>
</protein>
<evidence type="ECO:0000313" key="1">
    <source>
        <dbReference type="EMBL" id="KAJ8343261.1"/>
    </source>
</evidence>
<keyword evidence="2" id="KW-1185">Reference proteome</keyword>
<accession>A0A9Q1EQK3</accession>
<comment type="caution">
    <text evidence="1">The sequence shown here is derived from an EMBL/GenBank/DDBJ whole genome shotgun (WGS) entry which is preliminary data.</text>
</comment>
<dbReference type="EMBL" id="JAINUF010000013">
    <property type="protein sequence ID" value="KAJ8343261.1"/>
    <property type="molecule type" value="Genomic_DNA"/>
</dbReference>
<reference evidence="1" key="1">
    <citation type="journal article" date="2023" name="Science">
        <title>Genome structures resolve the early diversification of teleost fishes.</title>
        <authorList>
            <person name="Parey E."/>
            <person name="Louis A."/>
            <person name="Montfort J."/>
            <person name="Bouchez O."/>
            <person name="Roques C."/>
            <person name="Iampietro C."/>
            <person name="Lluch J."/>
            <person name="Castinel A."/>
            <person name="Donnadieu C."/>
            <person name="Desvignes T."/>
            <person name="Floi Bucao C."/>
            <person name="Jouanno E."/>
            <person name="Wen M."/>
            <person name="Mejri S."/>
            <person name="Dirks R."/>
            <person name="Jansen H."/>
            <person name="Henkel C."/>
            <person name="Chen W.J."/>
            <person name="Zahm M."/>
            <person name="Cabau C."/>
            <person name="Klopp C."/>
            <person name="Thompson A.W."/>
            <person name="Robinson-Rechavi M."/>
            <person name="Braasch I."/>
            <person name="Lecointre G."/>
            <person name="Bobe J."/>
            <person name="Postlethwait J.H."/>
            <person name="Berthelot C."/>
            <person name="Roest Crollius H."/>
            <person name="Guiguen Y."/>
        </authorList>
    </citation>
    <scope>NUCLEOTIDE SEQUENCE</scope>
    <source>
        <strain evidence="1">WJC10195</strain>
    </source>
</reference>
<dbReference type="Proteomes" id="UP001152622">
    <property type="component" value="Chromosome 13"/>
</dbReference>
<sequence length="76" mass="8526">MTGSGKALHHVYAKDGQKMESVGKWKKDSIAHTLDKNLSPTKNGRRGMITKHLQGTFKFHRCLRSVFPSECAAALW</sequence>
<evidence type="ECO:0000313" key="2">
    <source>
        <dbReference type="Proteomes" id="UP001152622"/>
    </source>
</evidence>
<name>A0A9Q1EQK3_SYNKA</name>
<organism evidence="1 2">
    <name type="scientific">Synaphobranchus kaupii</name>
    <name type="common">Kaup's arrowtooth eel</name>
    <dbReference type="NCBI Taxonomy" id="118154"/>
    <lineage>
        <taxon>Eukaryota</taxon>
        <taxon>Metazoa</taxon>
        <taxon>Chordata</taxon>
        <taxon>Craniata</taxon>
        <taxon>Vertebrata</taxon>
        <taxon>Euteleostomi</taxon>
        <taxon>Actinopterygii</taxon>
        <taxon>Neopterygii</taxon>
        <taxon>Teleostei</taxon>
        <taxon>Anguilliformes</taxon>
        <taxon>Synaphobranchidae</taxon>
        <taxon>Synaphobranchus</taxon>
    </lineage>
</organism>